<dbReference type="GO" id="GO:0030983">
    <property type="term" value="F:mismatched DNA binding"/>
    <property type="evidence" value="ECO:0007669"/>
    <property type="project" value="InterPro"/>
</dbReference>
<dbReference type="GO" id="GO:0051026">
    <property type="term" value="P:chiasma assembly"/>
    <property type="evidence" value="ECO:0007669"/>
    <property type="project" value="TreeGrafter"/>
</dbReference>
<protein>
    <submittedName>
        <fullName evidence="6">Muts domain V-domain-containing protein</fullName>
    </submittedName>
</protein>
<gene>
    <name evidence="6" type="ORF">B0T26DRAFT_808167</name>
</gene>
<dbReference type="GO" id="GO:0140664">
    <property type="term" value="F:ATP-dependent DNA damage sensor activity"/>
    <property type="evidence" value="ECO:0007669"/>
    <property type="project" value="InterPro"/>
</dbReference>
<organism evidence="6 7">
    <name type="scientific">Lasiosphaeria miniovina</name>
    <dbReference type="NCBI Taxonomy" id="1954250"/>
    <lineage>
        <taxon>Eukaryota</taxon>
        <taxon>Fungi</taxon>
        <taxon>Dikarya</taxon>
        <taxon>Ascomycota</taxon>
        <taxon>Pezizomycotina</taxon>
        <taxon>Sordariomycetes</taxon>
        <taxon>Sordariomycetidae</taxon>
        <taxon>Sordariales</taxon>
        <taxon>Lasiosphaeriaceae</taxon>
        <taxon>Lasiosphaeria</taxon>
    </lineage>
</organism>
<evidence type="ECO:0000259" key="5">
    <source>
        <dbReference type="PROSITE" id="PS00486"/>
    </source>
</evidence>
<feature type="domain" description="DNA mismatch repair proteins mutS family" evidence="5">
    <location>
        <begin position="547"/>
        <end position="563"/>
    </location>
</feature>
<name>A0AA40BFM5_9PEZI</name>
<dbReference type="InterPro" id="IPR045076">
    <property type="entry name" value="MutS"/>
</dbReference>
<keyword evidence="2" id="KW-0547">Nucleotide-binding</keyword>
<dbReference type="GO" id="GO:0005524">
    <property type="term" value="F:ATP binding"/>
    <property type="evidence" value="ECO:0007669"/>
    <property type="project" value="UniProtKB-KW"/>
</dbReference>
<dbReference type="EMBL" id="JAUIRO010000001">
    <property type="protein sequence ID" value="KAK0733359.1"/>
    <property type="molecule type" value="Genomic_DNA"/>
</dbReference>
<dbReference type="GO" id="GO:0006298">
    <property type="term" value="P:mismatch repair"/>
    <property type="evidence" value="ECO:0007669"/>
    <property type="project" value="InterPro"/>
</dbReference>
<keyword evidence="3" id="KW-0067">ATP-binding</keyword>
<reference evidence="6" key="1">
    <citation type="submission" date="2023-06" db="EMBL/GenBank/DDBJ databases">
        <title>Genome-scale phylogeny and comparative genomics of the fungal order Sordariales.</title>
        <authorList>
            <consortium name="Lawrence Berkeley National Laboratory"/>
            <person name="Hensen N."/>
            <person name="Bonometti L."/>
            <person name="Westerberg I."/>
            <person name="Brannstrom I.O."/>
            <person name="Guillou S."/>
            <person name="Cros-Aarteil S."/>
            <person name="Calhoun S."/>
            <person name="Haridas S."/>
            <person name="Kuo A."/>
            <person name="Mondo S."/>
            <person name="Pangilinan J."/>
            <person name="Riley R."/>
            <person name="LaButti K."/>
            <person name="Andreopoulos B."/>
            <person name="Lipzen A."/>
            <person name="Chen C."/>
            <person name="Yanf M."/>
            <person name="Daum C."/>
            <person name="Ng V."/>
            <person name="Clum A."/>
            <person name="Steindorff A."/>
            <person name="Ohm R."/>
            <person name="Martin F."/>
            <person name="Silar P."/>
            <person name="Natvig D."/>
            <person name="Lalanne C."/>
            <person name="Gautier V."/>
            <person name="Ament-velasquez S.L."/>
            <person name="Kruys A."/>
            <person name="Hutchinson M.I."/>
            <person name="Powell A.J."/>
            <person name="Barry K."/>
            <person name="Miller A.N."/>
            <person name="Grigoriev I.V."/>
            <person name="Debuchy R."/>
            <person name="Gladieux P."/>
            <person name="Thoren M.H."/>
            <person name="Johannesson H."/>
        </authorList>
    </citation>
    <scope>NUCLEOTIDE SEQUENCE</scope>
    <source>
        <strain evidence="6">SMH2392-1A</strain>
    </source>
</reference>
<dbReference type="Pfam" id="PF00488">
    <property type="entry name" value="MutS_V"/>
    <property type="match status" value="1"/>
</dbReference>
<dbReference type="GO" id="GO:0005634">
    <property type="term" value="C:nucleus"/>
    <property type="evidence" value="ECO:0007669"/>
    <property type="project" value="TreeGrafter"/>
</dbReference>
<comment type="caution">
    <text evidence="6">The sequence shown here is derived from an EMBL/GenBank/DDBJ whole genome shotgun (WGS) entry which is preliminary data.</text>
</comment>
<keyword evidence="7" id="KW-1185">Reference proteome</keyword>
<evidence type="ECO:0000313" key="7">
    <source>
        <dbReference type="Proteomes" id="UP001172101"/>
    </source>
</evidence>
<evidence type="ECO:0000256" key="4">
    <source>
        <dbReference type="ARBA" id="ARBA00023125"/>
    </source>
</evidence>
<dbReference type="SMART" id="SM00534">
    <property type="entry name" value="MUTSac"/>
    <property type="match status" value="1"/>
</dbReference>
<dbReference type="SUPFAM" id="SSF52540">
    <property type="entry name" value="P-loop containing nucleoside triphosphate hydrolases"/>
    <property type="match status" value="1"/>
</dbReference>
<dbReference type="InterPro" id="IPR036187">
    <property type="entry name" value="DNA_mismatch_repair_MutS_sf"/>
</dbReference>
<evidence type="ECO:0000313" key="6">
    <source>
        <dbReference type="EMBL" id="KAK0733359.1"/>
    </source>
</evidence>
<proteinExistence type="inferred from homology"/>
<evidence type="ECO:0000256" key="3">
    <source>
        <dbReference type="ARBA" id="ARBA00022840"/>
    </source>
</evidence>
<dbReference type="InterPro" id="IPR027417">
    <property type="entry name" value="P-loop_NTPase"/>
</dbReference>
<evidence type="ECO:0000256" key="1">
    <source>
        <dbReference type="ARBA" id="ARBA00006271"/>
    </source>
</evidence>
<dbReference type="InterPro" id="IPR000432">
    <property type="entry name" value="DNA_mismatch_repair_MutS_C"/>
</dbReference>
<dbReference type="SUPFAM" id="SSF48334">
    <property type="entry name" value="DNA repair protein MutS, domain III"/>
    <property type="match status" value="1"/>
</dbReference>
<dbReference type="Gene3D" id="1.10.1420.10">
    <property type="match status" value="1"/>
</dbReference>
<dbReference type="Gene3D" id="3.40.50.300">
    <property type="entry name" value="P-loop containing nucleotide triphosphate hydrolases"/>
    <property type="match status" value="1"/>
</dbReference>
<dbReference type="GeneID" id="85330513"/>
<dbReference type="PANTHER" id="PTHR11361">
    <property type="entry name" value="DNA MISMATCH REPAIR PROTEIN MUTS FAMILY MEMBER"/>
    <property type="match status" value="1"/>
</dbReference>
<accession>A0AA40BFM5</accession>
<evidence type="ECO:0000256" key="2">
    <source>
        <dbReference type="ARBA" id="ARBA00022741"/>
    </source>
</evidence>
<dbReference type="Proteomes" id="UP001172101">
    <property type="component" value="Unassembled WGS sequence"/>
</dbReference>
<comment type="similarity">
    <text evidence="1">Belongs to the DNA mismatch repair MutS family.</text>
</comment>
<dbReference type="AlphaFoldDB" id="A0AA40BFM5"/>
<keyword evidence="4" id="KW-0238">DNA-binding</keyword>
<dbReference type="PANTHER" id="PTHR11361:SF20">
    <property type="entry name" value="MUTS PROTEIN HOMOLOG 5"/>
    <property type="match status" value="1"/>
</dbReference>
<dbReference type="PROSITE" id="PS00486">
    <property type="entry name" value="DNA_MISMATCH_REPAIR_2"/>
    <property type="match status" value="1"/>
</dbReference>
<dbReference type="RefSeq" id="XP_060302236.1">
    <property type="nucleotide sequence ID" value="XM_060447243.1"/>
</dbReference>
<sequence length="713" mass="79441">MGIDMNKDGRVGCSYYVATEGALFIEEDISMGGIEAVETILLRFLERGAQRLESDEASDNKQGLHILRHLGSAEFDYDAGKVILAKVDLGPNLPDFLEVESTAEHSANYVSSPDHSKLMRLAKTINLESHLSIGCARAVVTDLNRRMSIESLDTDAERPLAFQIRSTKMSTPADTMLIIRSELHPNPQIQCSNRSQPKLKEWQSKARQMLFRPSTDVKLIHERQRAIATFLRVENREALRGIRKHLRKIENTKTLLLHVRKGVDRMRGQLSLQTGDWKILLRFAMASTQLREYVSSLLGSSDIDSISKIRSSIDPRIFLSIGETILKTINFKLSMETGRTEILTGASDNLDELRREFAHVCQILPKIKGELLRDVPEWVTEHIHHCTVIPQLGFLVAVTFNPEIGEGVYSGQDLAGDAWHISFISEDLVYYKTSTMANLDLQHGDLSARIADEEIRVAIELAAVASELFGDFDSLLSLASAAEKACLLIVHLAHMGSYVPTTRATIGITDRILTRIATRETVVDDESTSLVDLKQAAFSMKFATRRSLLLIDEFGKGTTMEAGAALFAAYLIHFLDLDMENLKVLVSTYFHEIFEHGFIGPRDGVAFAHMEVRLNPEAQDAEDQLTFLFKLLEGRDERSLGVLCAAINDIPSDVIERADYIVSLQESNEDLVEAYENSREGQSANLALRAGQDAMGGLHSMAKIIEGTKAGWL</sequence>